<proteinExistence type="predicted"/>
<dbReference type="RefSeq" id="XP_001311599.1">
    <property type="nucleotide sequence ID" value="XM_001311598.1"/>
</dbReference>
<evidence type="ECO:0000313" key="2">
    <source>
        <dbReference type="EMBL" id="EAX98669.1"/>
    </source>
</evidence>
<accession>A2F8T3</accession>
<gene>
    <name evidence="2" type="ORF">TVAG_432190</name>
</gene>
<protein>
    <submittedName>
        <fullName evidence="2">Uncharacterized protein</fullName>
    </submittedName>
</protein>
<reference evidence="2" key="1">
    <citation type="submission" date="2006-10" db="EMBL/GenBank/DDBJ databases">
        <authorList>
            <person name="Amadeo P."/>
            <person name="Zhao Q."/>
            <person name="Wortman J."/>
            <person name="Fraser-Liggett C."/>
            <person name="Carlton J."/>
        </authorList>
    </citation>
    <scope>NUCLEOTIDE SEQUENCE</scope>
    <source>
        <strain evidence="2">G3</strain>
    </source>
</reference>
<dbReference type="AlphaFoldDB" id="A2F8T3"/>
<organism evidence="2 3">
    <name type="scientific">Trichomonas vaginalis (strain ATCC PRA-98 / G3)</name>
    <dbReference type="NCBI Taxonomy" id="412133"/>
    <lineage>
        <taxon>Eukaryota</taxon>
        <taxon>Metamonada</taxon>
        <taxon>Parabasalia</taxon>
        <taxon>Trichomonadida</taxon>
        <taxon>Trichomonadidae</taxon>
        <taxon>Trichomonas</taxon>
    </lineage>
</organism>
<dbReference type="SUPFAM" id="SSF48371">
    <property type="entry name" value="ARM repeat"/>
    <property type="match status" value="1"/>
</dbReference>
<evidence type="ECO:0000313" key="3">
    <source>
        <dbReference type="Proteomes" id="UP000001542"/>
    </source>
</evidence>
<dbReference type="InterPro" id="IPR016024">
    <property type="entry name" value="ARM-type_fold"/>
</dbReference>
<reference evidence="2" key="2">
    <citation type="journal article" date="2007" name="Science">
        <title>Draft genome sequence of the sexually transmitted pathogen Trichomonas vaginalis.</title>
        <authorList>
            <person name="Carlton J.M."/>
            <person name="Hirt R.P."/>
            <person name="Silva J.C."/>
            <person name="Delcher A.L."/>
            <person name="Schatz M."/>
            <person name="Zhao Q."/>
            <person name="Wortman J.R."/>
            <person name="Bidwell S.L."/>
            <person name="Alsmark U.C.M."/>
            <person name="Besteiro S."/>
            <person name="Sicheritz-Ponten T."/>
            <person name="Noel C.J."/>
            <person name="Dacks J.B."/>
            <person name="Foster P.G."/>
            <person name="Simillion C."/>
            <person name="Van de Peer Y."/>
            <person name="Miranda-Saavedra D."/>
            <person name="Barton G.J."/>
            <person name="Westrop G.D."/>
            <person name="Mueller S."/>
            <person name="Dessi D."/>
            <person name="Fiori P.L."/>
            <person name="Ren Q."/>
            <person name="Paulsen I."/>
            <person name="Zhang H."/>
            <person name="Bastida-Corcuera F.D."/>
            <person name="Simoes-Barbosa A."/>
            <person name="Brown M.T."/>
            <person name="Hayes R.D."/>
            <person name="Mukherjee M."/>
            <person name="Okumura C.Y."/>
            <person name="Schneider R."/>
            <person name="Smith A.J."/>
            <person name="Vanacova S."/>
            <person name="Villalvazo M."/>
            <person name="Haas B.J."/>
            <person name="Pertea M."/>
            <person name="Feldblyum T.V."/>
            <person name="Utterback T.R."/>
            <person name="Shu C.L."/>
            <person name="Osoegawa K."/>
            <person name="de Jong P.J."/>
            <person name="Hrdy I."/>
            <person name="Horvathova L."/>
            <person name="Zubacova Z."/>
            <person name="Dolezal P."/>
            <person name="Malik S.B."/>
            <person name="Logsdon J.M. Jr."/>
            <person name="Henze K."/>
            <person name="Gupta A."/>
            <person name="Wang C.C."/>
            <person name="Dunne R.L."/>
            <person name="Upcroft J.A."/>
            <person name="Upcroft P."/>
            <person name="White O."/>
            <person name="Salzberg S.L."/>
            <person name="Tang P."/>
            <person name="Chiu C.-H."/>
            <person name="Lee Y.-S."/>
            <person name="Embley T.M."/>
            <person name="Coombs G.H."/>
            <person name="Mottram J.C."/>
            <person name="Tachezy J."/>
            <person name="Fraser-Liggett C.M."/>
            <person name="Johnson P.J."/>
        </authorList>
    </citation>
    <scope>NUCLEOTIDE SEQUENCE [LARGE SCALE GENOMIC DNA]</scope>
    <source>
        <strain evidence="2">G3</strain>
    </source>
</reference>
<dbReference type="InterPro" id="IPR011989">
    <property type="entry name" value="ARM-like"/>
</dbReference>
<feature type="region of interest" description="Disordered" evidence="1">
    <location>
        <begin position="1"/>
        <end position="20"/>
    </location>
</feature>
<dbReference type="VEuPathDB" id="TrichDB:TVAG_432190"/>
<dbReference type="InParanoid" id="A2F8T3"/>
<dbReference type="KEGG" id="tva:4756470"/>
<dbReference type="VEuPathDB" id="TrichDB:TVAGG3_0126560"/>
<dbReference type="EMBL" id="DS113666">
    <property type="protein sequence ID" value="EAX98669.1"/>
    <property type="molecule type" value="Genomic_DNA"/>
</dbReference>
<dbReference type="Gene3D" id="1.25.10.10">
    <property type="entry name" value="Leucine-rich Repeat Variant"/>
    <property type="match status" value="1"/>
</dbReference>
<keyword evidence="3" id="KW-1185">Reference proteome</keyword>
<evidence type="ECO:0000256" key="1">
    <source>
        <dbReference type="SAM" id="MobiDB-lite"/>
    </source>
</evidence>
<dbReference type="SMR" id="A2F8T3"/>
<dbReference type="Proteomes" id="UP000001542">
    <property type="component" value="Unassembled WGS sequence"/>
</dbReference>
<sequence length="457" mass="52237">MDDYKFEENQKKNRVQNDIERNAESDDDILQLEKCISAINDISISTVVDEKQLDSQYNVILQILSQNSSLVINQNVEDPLVSFIIHNLQSRFMNIVQGASALLRAYAKDTNCNRLIFIQDENLNVIIGFLKEGNDCFAISNIFSVIIEILKDQDASETIIQQLNLDILTEILNNTINKIIIINSDPNSSVLMLRMLVFLNELIYMTKNYKLADLINQFLTTHIKFIDTIADPNIIKFFCCIYLNILSYVQFDKELISIFFKWMDVNSPDVLNLIINIICNNKYPGVPPSDFILKRMIGCKDPQLFNTLCDAEVALCERNQRHLEIILKDSNEFISALIAMVDENPYSLGIQIARFLAYLIYQQISPEFILSSGVLGVISSFVDSDSADSVEFVASLFNLFKTPSITHQIYEFLNENDIIEEIESCADSDFQDLADISSEFLDEIEKYQNSENSNEKS</sequence>
<name>A2F8T3_TRIV3</name>